<dbReference type="Pfam" id="PF18962">
    <property type="entry name" value="Por_Secre_tail"/>
    <property type="match status" value="1"/>
</dbReference>
<dbReference type="InterPro" id="IPR013783">
    <property type="entry name" value="Ig-like_fold"/>
</dbReference>
<dbReference type="InterPro" id="IPR026444">
    <property type="entry name" value="Secre_tail"/>
</dbReference>
<organism evidence="3 4">
    <name type="scientific">Flavipsychrobacter stenotrophus</name>
    <dbReference type="NCBI Taxonomy" id="2077091"/>
    <lineage>
        <taxon>Bacteria</taxon>
        <taxon>Pseudomonadati</taxon>
        <taxon>Bacteroidota</taxon>
        <taxon>Chitinophagia</taxon>
        <taxon>Chitinophagales</taxon>
        <taxon>Chitinophagaceae</taxon>
        <taxon>Flavipsychrobacter</taxon>
    </lineage>
</organism>
<dbReference type="EMBL" id="PPSL01000006">
    <property type="protein sequence ID" value="PQJ09400.1"/>
    <property type="molecule type" value="Genomic_DNA"/>
</dbReference>
<dbReference type="SUPFAM" id="SSF49373">
    <property type="entry name" value="Invasin/intimin cell-adhesion fragments"/>
    <property type="match status" value="2"/>
</dbReference>
<dbReference type="OrthoDB" id="643719at2"/>
<keyword evidence="1" id="KW-0732">Signal</keyword>
<feature type="domain" description="BIG2" evidence="2">
    <location>
        <begin position="15"/>
        <end position="86"/>
    </location>
</feature>
<dbReference type="Proteomes" id="UP000239872">
    <property type="component" value="Unassembled WGS sequence"/>
</dbReference>
<dbReference type="NCBIfam" id="TIGR04183">
    <property type="entry name" value="Por_Secre_tail"/>
    <property type="match status" value="1"/>
</dbReference>
<dbReference type="InterPro" id="IPR008964">
    <property type="entry name" value="Invasin/intimin_cell_adhesion"/>
</dbReference>
<feature type="chain" id="PRO_5015404401" description="BIG2 domain-containing protein" evidence="1">
    <location>
        <begin position="28"/>
        <end position="632"/>
    </location>
</feature>
<keyword evidence="4" id="KW-1185">Reference proteome</keyword>
<evidence type="ECO:0000259" key="2">
    <source>
        <dbReference type="SMART" id="SM00635"/>
    </source>
</evidence>
<evidence type="ECO:0000313" key="3">
    <source>
        <dbReference type="EMBL" id="PQJ09400.1"/>
    </source>
</evidence>
<comment type="caution">
    <text evidence="3">The sequence shown here is derived from an EMBL/GenBank/DDBJ whole genome shotgun (WGS) entry which is preliminary data.</text>
</comment>
<dbReference type="Gene3D" id="2.60.40.1080">
    <property type="match status" value="3"/>
</dbReference>
<dbReference type="AlphaFoldDB" id="A0A2S7SR69"/>
<dbReference type="SMART" id="SM00635">
    <property type="entry name" value="BID_2"/>
    <property type="match status" value="4"/>
</dbReference>
<evidence type="ECO:0000256" key="1">
    <source>
        <dbReference type="SAM" id="SignalP"/>
    </source>
</evidence>
<feature type="domain" description="BIG2" evidence="2">
    <location>
        <begin position="88"/>
        <end position="153"/>
    </location>
</feature>
<dbReference type="InterPro" id="IPR057586">
    <property type="entry name" value="Ig_NUP210_16th"/>
</dbReference>
<dbReference type="Pfam" id="PF25354">
    <property type="entry name" value="Ig_NUP210_16th"/>
    <property type="match status" value="1"/>
</dbReference>
<dbReference type="SUPFAM" id="SSF49478">
    <property type="entry name" value="Cna protein B-type domain"/>
    <property type="match status" value="1"/>
</dbReference>
<feature type="domain" description="BIG2" evidence="2">
    <location>
        <begin position="154"/>
        <end position="235"/>
    </location>
</feature>
<feature type="signal peptide" evidence="1">
    <location>
        <begin position="1"/>
        <end position="27"/>
    </location>
</feature>
<proteinExistence type="predicted"/>
<dbReference type="InterPro" id="IPR003343">
    <property type="entry name" value="Big_2"/>
</dbReference>
<evidence type="ECO:0000313" key="4">
    <source>
        <dbReference type="Proteomes" id="UP000239872"/>
    </source>
</evidence>
<dbReference type="PROSITE" id="PS51257">
    <property type="entry name" value="PROKAR_LIPOPROTEIN"/>
    <property type="match status" value="1"/>
</dbReference>
<dbReference type="Gene3D" id="2.60.40.10">
    <property type="entry name" value="Immunoglobulins"/>
    <property type="match status" value="1"/>
</dbReference>
<gene>
    <name evidence="3" type="ORF">CJD36_019340</name>
</gene>
<reference evidence="3 4" key="1">
    <citation type="submission" date="2018-01" db="EMBL/GenBank/DDBJ databases">
        <title>A novel member of the phylum Bacteroidetes isolated from glacier ice.</title>
        <authorList>
            <person name="Liu Q."/>
            <person name="Xin Y.-H."/>
        </authorList>
    </citation>
    <scope>NUCLEOTIDE SEQUENCE [LARGE SCALE GENOMIC DNA]</scope>
    <source>
        <strain evidence="3 4">RB1R16</strain>
    </source>
</reference>
<accession>A0A2S7SR69</accession>
<name>A0A2S7SR69_9BACT</name>
<dbReference type="RefSeq" id="WP_105040850.1">
    <property type="nucleotide sequence ID" value="NZ_PPSL01000006.1"/>
</dbReference>
<protein>
    <recommendedName>
        <fullName evidence="2">BIG2 domain-containing protein</fullName>
    </recommendedName>
</protein>
<feature type="domain" description="BIG2" evidence="2">
    <location>
        <begin position="244"/>
        <end position="314"/>
    </location>
</feature>
<sequence>MKKQFLITMVALLACFASYGFSGPTSACPGNTLYFYDSLTTGGTWSSSNTAIATIDPTSGVAYAVASGTVTISYVSSAGLSSAPLTVDFVPLPITGTLSLCTSYTTALADATPGGTWYSGDTYIATVDYVTGVVYGVNPGTADIYYSLSTGCPVIATVTVSGTPAGPIIGPSVVCLGSAITINDSLSGGVWSSSNPAVATVVGTSGFTATLTGLTLGTADISYTFAATGGCGPISTVLPITVSNTTDVGIIYGTGSVNVGSVINLGETVYTGTWSVTPSSLATIDAYGNLTGVSAGAATVSYTTTGCGGVASATFPVTILPFDGISGQVNFTSGAYYGPVKVWLITYVAPMLTAVDSVNLYASGTSVSYQFVGVSPNSYRIKAATSDSLAGTTGYIPTYHTSSFYWNTADVLVHASGAGDINQDINMMAGTVTTGPGFVAGDVTAGANKGTSVGIPVNGMKMYILNATTMQLVQGTTTDATGHYTFSNIPVGQTYMIFPDSLNYLTTPCSWATLTAAAPSMTTASFKQNTVAKTITPIPVGVGSVSADAAAILAFPNPTNGHVNIAWTLPAAQQGTVSVCDITGREVYSNVIDMTAGAGMGQVDISSLTNGLYTISVRSAAVNYTNKMQVQR</sequence>